<evidence type="ECO:0000256" key="2">
    <source>
        <dbReference type="SAM" id="Phobius"/>
    </source>
</evidence>
<dbReference type="Proteomes" id="UP000824998">
    <property type="component" value="Unassembled WGS sequence"/>
</dbReference>
<dbReference type="PANTHER" id="PTHR40622">
    <property type="match status" value="1"/>
</dbReference>
<organism evidence="5 6">
    <name type="scientific">Amylocarpus encephaloides</name>
    <dbReference type="NCBI Taxonomy" id="45428"/>
    <lineage>
        <taxon>Eukaryota</taxon>
        <taxon>Fungi</taxon>
        <taxon>Dikarya</taxon>
        <taxon>Ascomycota</taxon>
        <taxon>Pezizomycotina</taxon>
        <taxon>Leotiomycetes</taxon>
        <taxon>Helotiales</taxon>
        <taxon>Helotiales incertae sedis</taxon>
        <taxon>Amylocarpus</taxon>
    </lineage>
</organism>
<evidence type="ECO:0000313" key="5">
    <source>
        <dbReference type="EMBL" id="KAG9237660.1"/>
    </source>
</evidence>
<keyword evidence="3" id="KW-0732">Signal</keyword>
<feature type="region of interest" description="Disordered" evidence="1">
    <location>
        <begin position="230"/>
        <end position="272"/>
    </location>
</feature>
<keyword evidence="2" id="KW-1133">Transmembrane helix</keyword>
<feature type="transmembrane region" description="Helical" evidence="2">
    <location>
        <begin position="282"/>
        <end position="315"/>
    </location>
</feature>
<dbReference type="OrthoDB" id="5409353at2759"/>
<keyword evidence="6" id="KW-1185">Reference proteome</keyword>
<feature type="chain" id="PRO_5040305673" description="DUF7728 domain-containing protein" evidence="3">
    <location>
        <begin position="19"/>
        <end position="364"/>
    </location>
</feature>
<accession>A0A9P8C8Q6</accession>
<name>A0A9P8C8Q6_9HELO</name>
<comment type="caution">
    <text evidence="5">The sequence shown here is derived from an EMBL/GenBank/DDBJ whole genome shotgun (WGS) entry which is preliminary data.</text>
</comment>
<feature type="signal peptide" evidence="3">
    <location>
        <begin position="1"/>
        <end position="18"/>
    </location>
</feature>
<evidence type="ECO:0000259" key="4">
    <source>
        <dbReference type="Pfam" id="PF24854"/>
    </source>
</evidence>
<keyword evidence="2" id="KW-0812">Transmembrane</keyword>
<feature type="region of interest" description="Disordered" evidence="1">
    <location>
        <begin position="345"/>
        <end position="364"/>
    </location>
</feature>
<sequence length="364" mass="39815">MFFTNLGAVVALAGVGQAVLLPPTFSSADTDIINALPFEDEMLTRMGQVVDLPCPGCPVGFTELSGQAHNAPVENKLRMNVSVVPGETDKLVLNDVQLYPAPSMAELIQDPLSAHQIIAEDGEMRTADIPTLGYTVLIETPVHSEQDQLDLVVVHVDIIEVANNFVQTVPTMTIKMLKTASGKLMLQGTELVEKVGVKSSPSDGDQECTTMACKWKSILAGKLSKLKGCAGKKNRPQASADGPKDHGRLHTTTRPHPHAGHRPHGHPHHRHRQTMMRFLRKVAIHFLVPIAIGIAIGITASLVGMLIGNTLVFLWRFFFRRDQAQYHLVSKDEIIITEETDDESKGFLEYQGPPPTYTSAEEKA</sequence>
<keyword evidence="2" id="KW-0472">Membrane</keyword>
<feature type="compositionally biased region" description="Basic residues" evidence="1">
    <location>
        <begin position="249"/>
        <end position="272"/>
    </location>
</feature>
<reference evidence="5" key="1">
    <citation type="journal article" date="2021" name="IMA Fungus">
        <title>Genomic characterization of three marine fungi, including Emericellopsis atlantica sp. nov. with signatures of a generalist lifestyle and marine biomass degradation.</title>
        <authorList>
            <person name="Hagestad O.C."/>
            <person name="Hou L."/>
            <person name="Andersen J.H."/>
            <person name="Hansen E.H."/>
            <person name="Altermark B."/>
            <person name="Li C."/>
            <person name="Kuhnert E."/>
            <person name="Cox R.J."/>
            <person name="Crous P.W."/>
            <person name="Spatafora J.W."/>
            <person name="Lail K."/>
            <person name="Amirebrahimi M."/>
            <person name="Lipzen A."/>
            <person name="Pangilinan J."/>
            <person name="Andreopoulos W."/>
            <person name="Hayes R.D."/>
            <person name="Ng V."/>
            <person name="Grigoriev I.V."/>
            <person name="Jackson S.A."/>
            <person name="Sutton T.D.S."/>
            <person name="Dobson A.D.W."/>
            <person name="Rama T."/>
        </authorList>
    </citation>
    <scope>NUCLEOTIDE SEQUENCE</scope>
    <source>
        <strain evidence="5">TRa018bII</strain>
    </source>
</reference>
<dbReference type="Pfam" id="PF24854">
    <property type="entry name" value="DUF7728"/>
    <property type="match status" value="1"/>
</dbReference>
<dbReference type="AlphaFoldDB" id="A0A9P8C8Q6"/>
<evidence type="ECO:0000256" key="3">
    <source>
        <dbReference type="SAM" id="SignalP"/>
    </source>
</evidence>
<protein>
    <recommendedName>
        <fullName evidence="4">DUF7728 domain-containing protein</fullName>
    </recommendedName>
</protein>
<dbReference type="EMBL" id="MU251382">
    <property type="protein sequence ID" value="KAG9237660.1"/>
    <property type="molecule type" value="Genomic_DNA"/>
</dbReference>
<dbReference type="PANTHER" id="PTHR40622:SF1">
    <property type="match status" value="1"/>
</dbReference>
<dbReference type="InterPro" id="IPR056145">
    <property type="entry name" value="DUF7728"/>
</dbReference>
<evidence type="ECO:0000256" key="1">
    <source>
        <dbReference type="SAM" id="MobiDB-lite"/>
    </source>
</evidence>
<feature type="domain" description="DUF7728" evidence="4">
    <location>
        <begin position="47"/>
        <end position="192"/>
    </location>
</feature>
<gene>
    <name evidence="5" type="ORF">BJ875DRAFT_369500</name>
</gene>
<proteinExistence type="predicted"/>
<evidence type="ECO:0000313" key="6">
    <source>
        <dbReference type="Proteomes" id="UP000824998"/>
    </source>
</evidence>